<dbReference type="EMBL" id="VIIS01000796">
    <property type="protein sequence ID" value="KAF0304913.1"/>
    <property type="molecule type" value="Genomic_DNA"/>
</dbReference>
<gene>
    <name evidence="4" type="ORF">FJT64_023346</name>
</gene>
<dbReference type="InterPro" id="IPR013762">
    <property type="entry name" value="Integrase-like_cat_sf"/>
</dbReference>
<evidence type="ECO:0000313" key="4">
    <source>
        <dbReference type="EMBL" id="KAF0304913.1"/>
    </source>
</evidence>
<dbReference type="Proteomes" id="UP000440578">
    <property type="component" value="Unassembled WGS sequence"/>
</dbReference>
<reference evidence="4 5" key="1">
    <citation type="submission" date="2019-07" db="EMBL/GenBank/DDBJ databases">
        <title>Draft genome assembly of a fouling barnacle, Amphibalanus amphitrite (Darwin, 1854): The first reference genome for Thecostraca.</title>
        <authorList>
            <person name="Kim W."/>
        </authorList>
    </citation>
    <scope>NUCLEOTIDE SEQUENCE [LARGE SCALE GENOMIC DNA]</scope>
    <source>
        <strain evidence="4">SNU_AA5</strain>
        <tissue evidence="4">Soma without cirri and trophi</tissue>
    </source>
</reference>
<dbReference type="GO" id="GO:0015074">
    <property type="term" value="P:DNA integration"/>
    <property type="evidence" value="ECO:0007669"/>
    <property type="project" value="InterPro"/>
</dbReference>
<dbReference type="GO" id="GO:0006310">
    <property type="term" value="P:DNA recombination"/>
    <property type="evidence" value="ECO:0007669"/>
    <property type="project" value="UniProtKB-KW"/>
</dbReference>
<accession>A0A6A4WFX5</accession>
<organism evidence="4 5">
    <name type="scientific">Amphibalanus amphitrite</name>
    <name type="common">Striped barnacle</name>
    <name type="synonym">Balanus amphitrite</name>
    <dbReference type="NCBI Taxonomy" id="1232801"/>
    <lineage>
        <taxon>Eukaryota</taxon>
        <taxon>Metazoa</taxon>
        <taxon>Ecdysozoa</taxon>
        <taxon>Arthropoda</taxon>
        <taxon>Crustacea</taxon>
        <taxon>Multicrustacea</taxon>
        <taxon>Cirripedia</taxon>
        <taxon>Thoracica</taxon>
        <taxon>Thoracicalcarea</taxon>
        <taxon>Balanomorpha</taxon>
        <taxon>Balanoidea</taxon>
        <taxon>Balanidae</taxon>
        <taxon>Amphibalaninae</taxon>
        <taxon>Amphibalanus</taxon>
    </lineage>
</organism>
<evidence type="ECO:0000256" key="1">
    <source>
        <dbReference type="ARBA" id="ARBA00023172"/>
    </source>
</evidence>
<protein>
    <recommendedName>
        <fullName evidence="3">Tyr recombinase domain-containing protein</fullName>
    </recommendedName>
</protein>
<evidence type="ECO:0000256" key="2">
    <source>
        <dbReference type="SAM" id="MobiDB-lite"/>
    </source>
</evidence>
<keyword evidence="5" id="KW-1185">Reference proteome</keyword>
<evidence type="ECO:0000259" key="3">
    <source>
        <dbReference type="PROSITE" id="PS51898"/>
    </source>
</evidence>
<dbReference type="SUPFAM" id="SSF56349">
    <property type="entry name" value="DNA breaking-rejoining enzymes"/>
    <property type="match status" value="1"/>
</dbReference>
<dbReference type="InterPro" id="IPR011010">
    <property type="entry name" value="DNA_brk_join_enz"/>
</dbReference>
<name>A0A6A4WFX5_AMPAM</name>
<keyword evidence="1" id="KW-0233">DNA recombination</keyword>
<dbReference type="InterPro" id="IPR002104">
    <property type="entry name" value="Integrase_catalytic"/>
</dbReference>
<dbReference type="PROSITE" id="PS51898">
    <property type="entry name" value="TYR_RECOMBINASE"/>
    <property type="match status" value="1"/>
</dbReference>
<feature type="domain" description="Tyr recombinase" evidence="3">
    <location>
        <begin position="119"/>
        <end position="329"/>
    </location>
</feature>
<feature type="compositionally biased region" description="Low complexity" evidence="2">
    <location>
        <begin position="421"/>
        <end position="442"/>
    </location>
</feature>
<sequence>MLVPVILPDLPSQSVTPQRVLLALSSEELACEGSDGWMTAQLEQQQRTASSLKEDVRRFRRFVGWIDISLERFGLEHERPRMTAIDTRLKNWMAALRTQRWEVERHQRRQQQAVIPMEEQNQFLESDYVTGVLKRTPEADLVVYKEAKESRDVLMTTLLVWCAGRPSHVTGITVDNLREAKLTTIEETAMRLIRNTHFKTAATCTLDVAVPQEIWRRLLIFAERERPALCSGLQEVSDKLFVSRAGTHIDTSNANKIFKTVWSAAFGVHGSNFTARGGRFGAVMAVAERNPEDQEGVAAAMGHDVGTALRFYDVHGVSGKNKRLTGVAALLRFRKNKLALDPVMSDGETPSTATAAVPPATAVPPSVAVAAVPPSVAVAAVPPSVAATAVPPSVAVAAVPPSATAAVAVSQPSAGTASRLPSAGDAAPPSAGAGAPRGSASGRNLWSARETQILLRGADGMIRSGKYNAGVLFMDPAVREGLAGKTRDQVYNKFKYMRKCYVKEFQ</sequence>
<dbReference type="GO" id="GO:0003677">
    <property type="term" value="F:DNA binding"/>
    <property type="evidence" value="ECO:0007669"/>
    <property type="project" value="InterPro"/>
</dbReference>
<evidence type="ECO:0000313" key="5">
    <source>
        <dbReference type="Proteomes" id="UP000440578"/>
    </source>
</evidence>
<dbReference type="AlphaFoldDB" id="A0A6A4WFX5"/>
<comment type="caution">
    <text evidence="4">The sequence shown here is derived from an EMBL/GenBank/DDBJ whole genome shotgun (WGS) entry which is preliminary data.</text>
</comment>
<proteinExistence type="predicted"/>
<dbReference type="Gene3D" id="1.10.443.10">
    <property type="entry name" value="Intergrase catalytic core"/>
    <property type="match status" value="1"/>
</dbReference>
<feature type="region of interest" description="Disordered" evidence="2">
    <location>
        <begin position="415"/>
        <end position="443"/>
    </location>
</feature>